<dbReference type="PANTHER" id="PTHR12896:SF1">
    <property type="entry name" value="ELONGATOR COMPLEX PROTEIN 4"/>
    <property type="match status" value="1"/>
</dbReference>
<evidence type="ECO:0000313" key="9">
    <source>
        <dbReference type="EMBL" id="BAM81933.1"/>
    </source>
</evidence>
<dbReference type="GO" id="GO:0005737">
    <property type="term" value="C:cytoplasm"/>
    <property type="evidence" value="ECO:0007669"/>
    <property type="project" value="UniProtKB-SubCell"/>
</dbReference>
<dbReference type="PANTHER" id="PTHR12896">
    <property type="entry name" value="PAX6 NEIGHBOR PROTEIN PAXNEB"/>
    <property type="match status" value="1"/>
</dbReference>
<dbReference type="AlphaFoldDB" id="M1VKD0"/>
<dbReference type="HOGENOM" id="CLU_759448_0_0_1"/>
<dbReference type="InterPro" id="IPR027417">
    <property type="entry name" value="P-loop_NTPase"/>
</dbReference>
<dbReference type="EMBL" id="AP006498">
    <property type="protein sequence ID" value="BAM81933.1"/>
    <property type="molecule type" value="Genomic_DNA"/>
</dbReference>
<name>M1VKD0_CYAM1</name>
<dbReference type="GeneID" id="16995953"/>
<organism evidence="9 10">
    <name type="scientific">Cyanidioschyzon merolae (strain NIES-3377 / 10D)</name>
    <name type="common">Unicellular red alga</name>
    <dbReference type="NCBI Taxonomy" id="280699"/>
    <lineage>
        <taxon>Eukaryota</taxon>
        <taxon>Rhodophyta</taxon>
        <taxon>Bangiophyceae</taxon>
        <taxon>Cyanidiales</taxon>
        <taxon>Cyanidiaceae</taxon>
        <taxon>Cyanidioschyzon</taxon>
    </lineage>
</organism>
<comment type="subcellular location">
    <subcellularLocation>
        <location evidence="2">Cytoplasm</location>
    </subcellularLocation>
    <subcellularLocation>
        <location evidence="1">Nucleus</location>
    </subcellularLocation>
</comment>
<comment type="pathway">
    <text evidence="3">tRNA modification; 5-methoxycarbonylmethyl-2-thiouridine-tRNA biosynthesis.</text>
</comment>
<sequence>MSFIRLTTRGSGAQPAERLGAGVTMAATVHWPVTRLGLHRCQRDNHAVYDVALPLGTVTALVEDEPGLHARTFLSVFIAEGLAHEHSLGLVPGALVEGVPASPVAGPSSSAAASASSAAPEADLRIAWRYANKVGSASKRRAERARLDLSLQVNPRELLRSSAALRLYQSLEGALEFAAAPASQQCRRLALQSPHHWVCSQMIGGLSEETALSRLWRFLYILRQRCRKSMTVAVMTLSRQWALNPSLLHLLDAVIDVNTFGGKGVAELGLGAFDGLIHPLKMAVVPSSLKPMTPFIVDDQEKSPLEVDLLVFRRTRRELVVEPAHEAPDLSIPGTRPSHSKAKQIDGVADTLKQMQDADAFATDW</sequence>
<dbReference type="KEGG" id="cme:CYME_CMP351C"/>
<evidence type="ECO:0000256" key="4">
    <source>
        <dbReference type="ARBA" id="ARBA00007573"/>
    </source>
</evidence>
<keyword evidence="6" id="KW-0963">Cytoplasm</keyword>
<dbReference type="STRING" id="280699.M1VKD0"/>
<dbReference type="Gene3D" id="3.40.50.300">
    <property type="entry name" value="P-loop containing nucleotide triphosphate hydrolases"/>
    <property type="match status" value="1"/>
</dbReference>
<dbReference type="GO" id="GO:0002098">
    <property type="term" value="P:tRNA wobble uridine modification"/>
    <property type="evidence" value="ECO:0007669"/>
    <property type="project" value="InterPro"/>
</dbReference>
<evidence type="ECO:0000256" key="7">
    <source>
        <dbReference type="ARBA" id="ARBA00022694"/>
    </source>
</evidence>
<gene>
    <name evidence="9" type="ORF">CYME_CMP351C</name>
</gene>
<dbReference type="GO" id="GO:0033588">
    <property type="term" value="C:elongator holoenzyme complex"/>
    <property type="evidence" value="ECO:0007669"/>
    <property type="project" value="InterPro"/>
</dbReference>
<evidence type="ECO:0000256" key="8">
    <source>
        <dbReference type="ARBA" id="ARBA00023242"/>
    </source>
</evidence>
<dbReference type="Gramene" id="CMP351CT">
    <property type="protein sequence ID" value="CMP351CT"/>
    <property type="gene ID" value="CMP351C"/>
</dbReference>
<dbReference type="GO" id="GO:0008023">
    <property type="term" value="C:transcription elongation factor complex"/>
    <property type="evidence" value="ECO:0007669"/>
    <property type="project" value="TreeGrafter"/>
</dbReference>
<evidence type="ECO:0000313" key="10">
    <source>
        <dbReference type="Proteomes" id="UP000007014"/>
    </source>
</evidence>
<dbReference type="InterPro" id="IPR008728">
    <property type="entry name" value="Elongator_complex_protein_4"/>
</dbReference>
<protein>
    <recommendedName>
        <fullName evidence="5">Elongator complex protein 4</fullName>
    </recommendedName>
</protein>
<dbReference type="OrthoDB" id="289162at2759"/>
<reference evidence="9 10" key="1">
    <citation type="journal article" date="2004" name="Nature">
        <title>Genome sequence of the ultrasmall unicellular red alga Cyanidioschyzon merolae 10D.</title>
        <authorList>
            <person name="Matsuzaki M."/>
            <person name="Misumi O."/>
            <person name="Shin-i T."/>
            <person name="Maruyama S."/>
            <person name="Takahara M."/>
            <person name="Miyagishima S."/>
            <person name="Mori T."/>
            <person name="Nishida K."/>
            <person name="Yagisawa F."/>
            <person name="Nishida K."/>
            <person name="Yoshida Y."/>
            <person name="Nishimura Y."/>
            <person name="Nakao S."/>
            <person name="Kobayashi T."/>
            <person name="Momoyama Y."/>
            <person name="Higashiyama T."/>
            <person name="Minoda A."/>
            <person name="Sano M."/>
            <person name="Nomoto H."/>
            <person name="Oishi K."/>
            <person name="Hayashi H."/>
            <person name="Ohta F."/>
            <person name="Nishizaka S."/>
            <person name="Haga S."/>
            <person name="Miura S."/>
            <person name="Morishita T."/>
            <person name="Kabeya Y."/>
            <person name="Terasawa K."/>
            <person name="Suzuki Y."/>
            <person name="Ishii Y."/>
            <person name="Asakawa S."/>
            <person name="Takano H."/>
            <person name="Ohta N."/>
            <person name="Kuroiwa H."/>
            <person name="Tanaka K."/>
            <person name="Shimizu N."/>
            <person name="Sugano S."/>
            <person name="Sato N."/>
            <person name="Nozaki H."/>
            <person name="Ogasawara N."/>
            <person name="Kohara Y."/>
            <person name="Kuroiwa T."/>
        </authorList>
    </citation>
    <scope>NUCLEOTIDE SEQUENCE [LARGE SCALE GENOMIC DNA]</scope>
    <source>
        <strain evidence="9 10">10D</strain>
    </source>
</reference>
<evidence type="ECO:0000256" key="3">
    <source>
        <dbReference type="ARBA" id="ARBA00005043"/>
    </source>
</evidence>
<dbReference type="UniPathway" id="UPA00988"/>
<proteinExistence type="inferred from homology"/>
<evidence type="ECO:0000256" key="5">
    <source>
        <dbReference type="ARBA" id="ARBA00020265"/>
    </source>
</evidence>
<evidence type="ECO:0000256" key="2">
    <source>
        <dbReference type="ARBA" id="ARBA00004496"/>
    </source>
</evidence>
<dbReference type="RefSeq" id="XP_005537969.1">
    <property type="nucleotide sequence ID" value="XM_005537912.1"/>
</dbReference>
<accession>M1VKD0</accession>
<dbReference type="Pfam" id="PF05625">
    <property type="entry name" value="PAXNEB"/>
    <property type="match status" value="1"/>
</dbReference>
<dbReference type="OMA" id="NFHALAN"/>
<evidence type="ECO:0000256" key="1">
    <source>
        <dbReference type="ARBA" id="ARBA00004123"/>
    </source>
</evidence>
<reference evidence="9 10" key="2">
    <citation type="journal article" date="2007" name="BMC Biol.">
        <title>A 100%-complete sequence reveals unusually simple genomic features in the hot-spring red alga Cyanidioschyzon merolae.</title>
        <authorList>
            <person name="Nozaki H."/>
            <person name="Takano H."/>
            <person name="Misumi O."/>
            <person name="Terasawa K."/>
            <person name="Matsuzaki M."/>
            <person name="Maruyama S."/>
            <person name="Nishida K."/>
            <person name="Yagisawa F."/>
            <person name="Yoshida Y."/>
            <person name="Fujiwara T."/>
            <person name="Takio S."/>
            <person name="Tamura K."/>
            <person name="Chung S.J."/>
            <person name="Nakamura S."/>
            <person name="Kuroiwa H."/>
            <person name="Tanaka K."/>
            <person name="Sato N."/>
            <person name="Kuroiwa T."/>
        </authorList>
    </citation>
    <scope>NUCLEOTIDE SEQUENCE [LARGE SCALE GENOMIC DNA]</scope>
    <source>
        <strain evidence="9 10">10D</strain>
    </source>
</reference>
<dbReference type="Proteomes" id="UP000007014">
    <property type="component" value="Chromosome 16"/>
</dbReference>
<comment type="similarity">
    <text evidence="4">Belongs to the ELP4 family.</text>
</comment>
<evidence type="ECO:0000256" key="6">
    <source>
        <dbReference type="ARBA" id="ARBA00022490"/>
    </source>
</evidence>
<keyword evidence="8" id="KW-0539">Nucleus</keyword>
<keyword evidence="7" id="KW-0819">tRNA processing</keyword>
<keyword evidence="10" id="KW-1185">Reference proteome</keyword>